<keyword evidence="2" id="KW-0472">Membrane</keyword>
<keyword evidence="1" id="KW-0175">Coiled coil</keyword>
<feature type="transmembrane region" description="Helical" evidence="2">
    <location>
        <begin position="12"/>
        <end position="33"/>
    </location>
</feature>
<reference evidence="3" key="1">
    <citation type="journal article" date="2020" name="mSystems">
        <title>Genome- and Community-Level Interaction Insights into Carbon Utilization and Element Cycling Functions of Hydrothermarchaeota in Hydrothermal Sediment.</title>
        <authorList>
            <person name="Zhou Z."/>
            <person name="Liu Y."/>
            <person name="Xu W."/>
            <person name="Pan J."/>
            <person name="Luo Z.H."/>
            <person name="Li M."/>
        </authorList>
    </citation>
    <scope>NUCLEOTIDE SEQUENCE [LARGE SCALE GENOMIC DNA]</scope>
    <source>
        <strain evidence="3">SpSt-885</strain>
    </source>
</reference>
<dbReference type="EMBL" id="DTLS01000114">
    <property type="protein sequence ID" value="HGZ60353.1"/>
    <property type="molecule type" value="Genomic_DNA"/>
</dbReference>
<dbReference type="AlphaFoldDB" id="A0A7J3SLX0"/>
<name>A0A7J3SLX0_9CREN</name>
<evidence type="ECO:0000313" key="3">
    <source>
        <dbReference type="EMBL" id="HGZ60353.1"/>
    </source>
</evidence>
<protein>
    <submittedName>
        <fullName evidence="3">Uncharacterized protein</fullName>
    </submittedName>
</protein>
<evidence type="ECO:0000256" key="2">
    <source>
        <dbReference type="SAM" id="Phobius"/>
    </source>
</evidence>
<gene>
    <name evidence="3" type="ORF">ENW83_04015</name>
</gene>
<keyword evidence="2" id="KW-0812">Transmembrane</keyword>
<comment type="caution">
    <text evidence="3">The sequence shown here is derived from an EMBL/GenBank/DDBJ whole genome shotgun (WGS) entry which is preliminary data.</text>
</comment>
<accession>A0A7J3SLX0</accession>
<organism evidence="3">
    <name type="scientific">Fervidicoccus fontis</name>
    <dbReference type="NCBI Taxonomy" id="683846"/>
    <lineage>
        <taxon>Archaea</taxon>
        <taxon>Thermoproteota</taxon>
        <taxon>Thermoprotei</taxon>
        <taxon>Fervidicoccales</taxon>
        <taxon>Fervidicoccaceae</taxon>
        <taxon>Fervidicoccus</taxon>
    </lineage>
</organism>
<feature type="coiled-coil region" evidence="1">
    <location>
        <begin position="39"/>
        <end position="73"/>
    </location>
</feature>
<keyword evidence="2" id="KW-1133">Transmembrane helix</keyword>
<sequence length="184" mass="20169">MVEEEVKRREKKALFALFAVVAVLALLLGYTYYSYYEANQALKSQVATLINQLNALATEERSLREQISSLLSQITSLESIGSLKNSTILEGGKRISISGGGSAEFDYETPYVGYIKITFSASDDIVFWVGSNFTNSFYSRYPQSGASSAGSFIVPVLPGKTMVRIEHPAPVVGASVTFTIEYVY</sequence>
<proteinExistence type="predicted"/>
<evidence type="ECO:0000256" key="1">
    <source>
        <dbReference type="SAM" id="Coils"/>
    </source>
</evidence>